<evidence type="ECO:0000256" key="1">
    <source>
        <dbReference type="SAM" id="SignalP"/>
    </source>
</evidence>
<evidence type="ECO:0000313" key="2">
    <source>
        <dbReference type="EMBL" id="GGI49757.1"/>
    </source>
</evidence>
<dbReference type="EMBL" id="BMDO01000001">
    <property type="protein sequence ID" value="GGI49757.1"/>
    <property type="molecule type" value="Genomic_DNA"/>
</dbReference>
<reference evidence="2" key="2">
    <citation type="submission" date="2020-09" db="EMBL/GenBank/DDBJ databases">
        <authorList>
            <person name="Sun Q."/>
            <person name="Sedlacek I."/>
        </authorList>
    </citation>
    <scope>NUCLEOTIDE SEQUENCE</scope>
    <source>
        <strain evidence="2">CCM 8711</strain>
    </source>
</reference>
<gene>
    <name evidence="2" type="ORF">GCM10011425_09690</name>
</gene>
<dbReference type="RefSeq" id="WP_188414281.1">
    <property type="nucleotide sequence ID" value="NZ_BMDO01000001.1"/>
</dbReference>
<organism evidence="2 3">
    <name type="scientific">Mucilaginibacter galii</name>
    <dbReference type="NCBI Taxonomy" id="2005073"/>
    <lineage>
        <taxon>Bacteria</taxon>
        <taxon>Pseudomonadati</taxon>
        <taxon>Bacteroidota</taxon>
        <taxon>Sphingobacteriia</taxon>
        <taxon>Sphingobacteriales</taxon>
        <taxon>Sphingobacteriaceae</taxon>
        <taxon>Mucilaginibacter</taxon>
    </lineage>
</organism>
<accession>A0A917J892</accession>
<evidence type="ECO:0000313" key="3">
    <source>
        <dbReference type="Proteomes" id="UP000662074"/>
    </source>
</evidence>
<keyword evidence="3" id="KW-1185">Reference proteome</keyword>
<protein>
    <submittedName>
        <fullName evidence="2">Uncharacterized protein</fullName>
    </submittedName>
</protein>
<keyword evidence="1" id="KW-0732">Signal</keyword>
<feature type="chain" id="PRO_5037608849" evidence="1">
    <location>
        <begin position="21"/>
        <end position="129"/>
    </location>
</feature>
<reference evidence="2" key="1">
    <citation type="journal article" date="2014" name="Int. J. Syst. Evol. Microbiol.">
        <title>Complete genome sequence of Corynebacterium casei LMG S-19264T (=DSM 44701T), isolated from a smear-ripened cheese.</title>
        <authorList>
            <consortium name="US DOE Joint Genome Institute (JGI-PGF)"/>
            <person name="Walter F."/>
            <person name="Albersmeier A."/>
            <person name="Kalinowski J."/>
            <person name="Ruckert C."/>
        </authorList>
    </citation>
    <scope>NUCLEOTIDE SEQUENCE</scope>
    <source>
        <strain evidence="2">CCM 8711</strain>
    </source>
</reference>
<sequence>MKYLCALICFVALFTVKASAQTDSVKKITTADFSKPVPSKTIAAEVGHMVAVCDTVVDYRVVSPALTLLNLGGRYPNQNITIALKGPKVNLANMKGKAVCFYGEIALFKNKPEMVVTEPVQIMDISKYQ</sequence>
<dbReference type="Proteomes" id="UP000662074">
    <property type="component" value="Unassembled WGS sequence"/>
</dbReference>
<dbReference type="AlphaFoldDB" id="A0A917J892"/>
<feature type="signal peptide" evidence="1">
    <location>
        <begin position="1"/>
        <end position="20"/>
    </location>
</feature>
<proteinExistence type="predicted"/>
<comment type="caution">
    <text evidence="2">The sequence shown here is derived from an EMBL/GenBank/DDBJ whole genome shotgun (WGS) entry which is preliminary data.</text>
</comment>
<name>A0A917J892_9SPHI</name>